<reference evidence="3 4" key="1">
    <citation type="submission" date="2018-03" db="EMBL/GenBank/DDBJ databases">
        <title>Complete genome sequence of Thauera aromatica, a model organism for studying aromatic compound degradation under denitrifying conditions.</title>
        <authorList>
            <person name="Lo H.-Y."/>
            <person name="Goris T."/>
            <person name="Boll M."/>
            <person name="Mueller J.A."/>
        </authorList>
    </citation>
    <scope>NUCLEOTIDE SEQUENCE [LARGE SCALE GENOMIC DNA]</scope>
    <source>
        <strain evidence="3 4">K172</strain>
    </source>
</reference>
<proteinExistence type="inferred from homology"/>
<dbReference type="NCBIfam" id="NF008107">
    <property type="entry name" value="PRK10853.1"/>
    <property type="match status" value="1"/>
</dbReference>
<dbReference type="InterPro" id="IPR036249">
    <property type="entry name" value="Thioredoxin-like_sf"/>
</dbReference>
<dbReference type="Proteomes" id="UP000241885">
    <property type="component" value="Chromosome"/>
</dbReference>
<dbReference type="RefSeq" id="WP_107220910.1">
    <property type="nucleotide sequence ID" value="NZ_CP028339.1"/>
</dbReference>
<organism evidence="3 4">
    <name type="scientific">Thauera aromatica K172</name>
    <dbReference type="NCBI Taxonomy" id="44139"/>
    <lineage>
        <taxon>Bacteria</taxon>
        <taxon>Pseudomonadati</taxon>
        <taxon>Pseudomonadota</taxon>
        <taxon>Betaproteobacteria</taxon>
        <taxon>Rhodocyclales</taxon>
        <taxon>Zoogloeaceae</taxon>
        <taxon>Thauera</taxon>
    </lineage>
</organism>
<evidence type="ECO:0000313" key="4">
    <source>
        <dbReference type="Proteomes" id="UP000241885"/>
    </source>
</evidence>
<dbReference type="OrthoDB" id="9803749at2"/>
<name>A0A2R4BN01_THAAR</name>
<dbReference type="PANTHER" id="PTHR30041:SF8">
    <property type="entry name" value="PROTEIN YFFB"/>
    <property type="match status" value="1"/>
</dbReference>
<dbReference type="NCBIfam" id="TIGR01617">
    <property type="entry name" value="arsC_related"/>
    <property type="match status" value="1"/>
</dbReference>
<protein>
    <submittedName>
        <fullName evidence="3">Glutathione-dependent thiol reductase</fullName>
    </submittedName>
</protein>
<accession>A0A2R4BN01</accession>
<dbReference type="Gene3D" id="3.40.30.10">
    <property type="entry name" value="Glutaredoxin"/>
    <property type="match status" value="1"/>
</dbReference>
<keyword evidence="4" id="KW-1185">Reference proteome</keyword>
<dbReference type="PANTHER" id="PTHR30041">
    <property type="entry name" value="ARSENATE REDUCTASE"/>
    <property type="match status" value="1"/>
</dbReference>
<dbReference type="PROSITE" id="PS51353">
    <property type="entry name" value="ARSC"/>
    <property type="match status" value="1"/>
</dbReference>
<gene>
    <name evidence="3" type="ORF">Tharo_1790</name>
</gene>
<dbReference type="SUPFAM" id="SSF52833">
    <property type="entry name" value="Thioredoxin-like"/>
    <property type="match status" value="1"/>
</dbReference>
<evidence type="ECO:0000256" key="1">
    <source>
        <dbReference type="ARBA" id="ARBA00007198"/>
    </source>
</evidence>
<dbReference type="EMBL" id="CP028339">
    <property type="protein sequence ID" value="AVR88699.1"/>
    <property type="molecule type" value="Genomic_DNA"/>
</dbReference>
<sequence length="120" mass="13286">MQAVIHGIKNCDTMKKTFAWFEGTGAAYRFHDYKKSGIDAATLQRWCERLGWESLVNKRGTTWRKLAPEEQAIASEAAAIALMQAHPGLIRRPVIEAATGELVVGLDPERFAAVFTGNKP</sequence>
<dbReference type="AlphaFoldDB" id="A0A2R4BN01"/>
<comment type="similarity">
    <text evidence="1 2">Belongs to the ArsC family.</text>
</comment>
<evidence type="ECO:0000256" key="2">
    <source>
        <dbReference type="PROSITE-ProRule" id="PRU01282"/>
    </source>
</evidence>
<dbReference type="KEGG" id="tak:Tharo_1790"/>
<dbReference type="InterPro" id="IPR006504">
    <property type="entry name" value="Tscrpt_reg_Spx/MgsR"/>
</dbReference>
<dbReference type="InterPro" id="IPR006660">
    <property type="entry name" value="Arsenate_reductase-like"/>
</dbReference>
<dbReference type="Pfam" id="PF03960">
    <property type="entry name" value="ArsC"/>
    <property type="match status" value="1"/>
</dbReference>
<evidence type="ECO:0000313" key="3">
    <source>
        <dbReference type="EMBL" id="AVR88699.1"/>
    </source>
</evidence>